<comment type="function">
    <text evidence="2 19">Cell wall formation.</text>
</comment>
<dbReference type="EMBL" id="AP022853">
    <property type="protein sequence ID" value="BCB25468.1"/>
    <property type="molecule type" value="Genomic_DNA"/>
</dbReference>
<dbReference type="Pfam" id="PF01565">
    <property type="entry name" value="FAD_binding_4"/>
    <property type="match status" value="1"/>
</dbReference>
<evidence type="ECO:0000313" key="21">
    <source>
        <dbReference type="EMBL" id="BCB25468.1"/>
    </source>
</evidence>
<comment type="similarity">
    <text evidence="19">Belongs to the MurB family.</text>
</comment>
<accession>A0A6F8V6Z9</accession>
<keyword evidence="13 19" id="KW-0573">Peptidoglycan synthesis</keyword>
<dbReference type="GO" id="GO:0005829">
    <property type="term" value="C:cytosol"/>
    <property type="evidence" value="ECO:0007669"/>
    <property type="project" value="TreeGrafter"/>
</dbReference>
<sequence>MDMTQAHLQAPLRGTLRLDEPMAEHVSWRAGGVAERCYVPADLADLELFLKTSDGAVYFVGLGSNLLVRDGGLRGTVILLHGALNHIKLTPQGLIYAEAGVSSPKVASFAARHDLEGAEFLSGIPGTVGGALAMNAGCYGRETWQCVRKVLTIDGEGTLLERLPSDYEIGYRHVELRASSEQLAVSSKPAHRSLLTAHPQEWFVAAWFGFTPGDGKAAKKQAREWLAKRMATQPLTQPNAGSVFRNPPGDYAARLIEASGLKGLAVGGAQVSEKHANFIVNLGNASAADIESLIETVQAKVKQAHGVELVREVRIIGDKA</sequence>
<evidence type="ECO:0000256" key="6">
    <source>
        <dbReference type="ARBA" id="ARBA00015188"/>
    </source>
</evidence>
<evidence type="ECO:0000256" key="5">
    <source>
        <dbReference type="ARBA" id="ARBA00012518"/>
    </source>
</evidence>
<keyword evidence="16 19" id="KW-0961">Cell wall biogenesis/degradation</keyword>
<dbReference type="Proteomes" id="UP000502260">
    <property type="component" value="Chromosome"/>
</dbReference>
<dbReference type="InterPro" id="IPR036318">
    <property type="entry name" value="FAD-bd_PCMH-like_sf"/>
</dbReference>
<keyword evidence="7 19" id="KW-0963">Cytoplasm</keyword>
<keyword evidence="12 19" id="KW-0133">Cell shape</keyword>
<evidence type="ECO:0000256" key="17">
    <source>
        <dbReference type="ARBA" id="ARBA00031026"/>
    </source>
</evidence>
<dbReference type="InterPro" id="IPR016166">
    <property type="entry name" value="FAD-bd_PCMH"/>
</dbReference>
<dbReference type="InterPro" id="IPR003170">
    <property type="entry name" value="MurB"/>
</dbReference>
<evidence type="ECO:0000256" key="19">
    <source>
        <dbReference type="HAMAP-Rule" id="MF_00037"/>
    </source>
</evidence>
<evidence type="ECO:0000259" key="20">
    <source>
        <dbReference type="PROSITE" id="PS51387"/>
    </source>
</evidence>
<keyword evidence="8 19" id="KW-0132">Cell division</keyword>
<evidence type="ECO:0000256" key="10">
    <source>
        <dbReference type="ARBA" id="ARBA00022827"/>
    </source>
</evidence>
<keyword evidence="22" id="KW-1185">Reference proteome</keyword>
<evidence type="ECO:0000256" key="18">
    <source>
        <dbReference type="ARBA" id="ARBA00048914"/>
    </source>
</evidence>
<evidence type="ECO:0000256" key="12">
    <source>
        <dbReference type="ARBA" id="ARBA00022960"/>
    </source>
</evidence>
<comment type="subcellular location">
    <subcellularLocation>
        <location evidence="3 19">Cytoplasm</location>
    </subcellularLocation>
</comment>
<dbReference type="GO" id="GO:0009252">
    <property type="term" value="P:peptidoglycan biosynthetic process"/>
    <property type="evidence" value="ECO:0007669"/>
    <property type="project" value="UniProtKB-UniRule"/>
</dbReference>
<feature type="active site" description="Proton donor" evidence="19">
    <location>
        <position position="242"/>
    </location>
</feature>
<evidence type="ECO:0000256" key="13">
    <source>
        <dbReference type="ARBA" id="ARBA00022984"/>
    </source>
</evidence>
<dbReference type="Pfam" id="PF02873">
    <property type="entry name" value="MurB_C"/>
    <property type="match status" value="1"/>
</dbReference>
<evidence type="ECO:0000256" key="4">
    <source>
        <dbReference type="ARBA" id="ARBA00004752"/>
    </source>
</evidence>
<dbReference type="GO" id="GO:0008360">
    <property type="term" value="P:regulation of cell shape"/>
    <property type="evidence" value="ECO:0007669"/>
    <property type="project" value="UniProtKB-KW"/>
</dbReference>
<dbReference type="PANTHER" id="PTHR21071">
    <property type="entry name" value="UDP-N-ACETYLENOLPYRUVOYLGLUCOSAMINE REDUCTASE"/>
    <property type="match status" value="1"/>
</dbReference>
<dbReference type="NCBIfam" id="TIGR00179">
    <property type="entry name" value="murB"/>
    <property type="match status" value="1"/>
</dbReference>
<evidence type="ECO:0000256" key="11">
    <source>
        <dbReference type="ARBA" id="ARBA00022857"/>
    </source>
</evidence>
<evidence type="ECO:0000256" key="8">
    <source>
        <dbReference type="ARBA" id="ARBA00022618"/>
    </source>
</evidence>
<dbReference type="InterPro" id="IPR016169">
    <property type="entry name" value="FAD-bd_PCMH_sub2"/>
</dbReference>
<dbReference type="SUPFAM" id="SSF56194">
    <property type="entry name" value="Uridine diphospho-N-Acetylenolpyruvylglucosamine reductase, MurB, C-terminal domain"/>
    <property type="match status" value="1"/>
</dbReference>
<dbReference type="HAMAP" id="MF_00037">
    <property type="entry name" value="MurB"/>
    <property type="match status" value="1"/>
</dbReference>
<dbReference type="GO" id="GO:0071949">
    <property type="term" value="F:FAD binding"/>
    <property type="evidence" value="ECO:0007669"/>
    <property type="project" value="InterPro"/>
</dbReference>
<proteinExistence type="inferred from homology"/>
<evidence type="ECO:0000256" key="9">
    <source>
        <dbReference type="ARBA" id="ARBA00022630"/>
    </source>
</evidence>
<comment type="cofactor">
    <cofactor evidence="1 19">
        <name>FAD</name>
        <dbReference type="ChEBI" id="CHEBI:57692"/>
    </cofactor>
</comment>
<dbReference type="KEGG" id="slac:SKTS_03540"/>
<comment type="pathway">
    <text evidence="4 19">Cell wall biogenesis; peptidoglycan biosynthesis.</text>
</comment>
<keyword evidence="9 19" id="KW-0285">Flavoprotein</keyword>
<dbReference type="EC" id="1.3.1.98" evidence="5 19"/>
<feature type="active site" evidence="19">
    <location>
        <position position="172"/>
    </location>
</feature>
<gene>
    <name evidence="19 21" type="primary">murB</name>
    <name evidence="21" type="ORF">SKTS_03540</name>
</gene>
<keyword evidence="10 19" id="KW-0274">FAD</keyword>
<reference evidence="22" key="1">
    <citation type="submission" date="2020-03" db="EMBL/GenBank/DDBJ databases">
        <title>Complete genome sequence of sulfur-oxidizing bacterium skT11.</title>
        <authorList>
            <person name="Kanda M."/>
            <person name="Kojima H."/>
            <person name="Fukui M."/>
        </authorList>
    </citation>
    <scope>NUCLEOTIDE SEQUENCE [LARGE SCALE GENOMIC DNA]</scope>
    <source>
        <strain evidence="22">skT11</strain>
    </source>
</reference>
<dbReference type="InterPro" id="IPR036635">
    <property type="entry name" value="MurB_C_sf"/>
</dbReference>
<dbReference type="Gene3D" id="3.90.78.10">
    <property type="entry name" value="UDP-N-acetylenolpyruvoylglucosamine reductase, C-terminal domain"/>
    <property type="match status" value="1"/>
</dbReference>
<evidence type="ECO:0000313" key="22">
    <source>
        <dbReference type="Proteomes" id="UP000502260"/>
    </source>
</evidence>
<evidence type="ECO:0000256" key="7">
    <source>
        <dbReference type="ARBA" id="ARBA00022490"/>
    </source>
</evidence>
<dbReference type="InterPro" id="IPR006094">
    <property type="entry name" value="Oxid_FAD_bind_N"/>
</dbReference>
<keyword evidence="14 19" id="KW-0560">Oxidoreductase</keyword>
<dbReference type="PANTHER" id="PTHR21071:SF4">
    <property type="entry name" value="UDP-N-ACETYLENOLPYRUVOYLGLUCOSAMINE REDUCTASE"/>
    <property type="match status" value="1"/>
</dbReference>
<dbReference type="InterPro" id="IPR016167">
    <property type="entry name" value="FAD-bd_PCMH_sub1"/>
</dbReference>
<keyword evidence="15 19" id="KW-0131">Cell cycle</keyword>
<dbReference type="GO" id="GO:0008762">
    <property type="term" value="F:UDP-N-acetylmuramate dehydrogenase activity"/>
    <property type="evidence" value="ECO:0007669"/>
    <property type="project" value="UniProtKB-UniRule"/>
</dbReference>
<dbReference type="NCBIfam" id="NF010480">
    <property type="entry name" value="PRK13905.1"/>
    <property type="match status" value="1"/>
</dbReference>
<evidence type="ECO:0000256" key="14">
    <source>
        <dbReference type="ARBA" id="ARBA00023002"/>
    </source>
</evidence>
<evidence type="ECO:0000256" key="1">
    <source>
        <dbReference type="ARBA" id="ARBA00001974"/>
    </source>
</evidence>
<dbReference type="GO" id="GO:0071555">
    <property type="term" value="P:cell wall organization"/>
    <property type="evidence" value="ECO:0007669"/>
    <property type="project" value="UniProtKB-KW"/>
</dbReference>
<evidence type="ECO:0000256" key="16">
    <source>
        <dbReference type="ARBA" id="ARBA00023316"/>
    </source>
</evidence>
<dbReference type="Gene3D" id="3.30.465.10">
    <property type="match status" value="1"/>
</dbReference>
<name>A0A6F8V6Z9_9PROT</name>
<dbReference type="AlphaFoldDB" id="A0A6F8V6Z9"/>
<dbReference type="SUPFAM" id="SSF56176">
    <property type="entry name" value="FAD-binding/transporter-associated domain-like"/>
    <property type="match status" value="1"/>
</dbReference>
<feature type="domain" description="FAD-binding PCMH-type" evidence="20">
    <location>
        <begin position="30"/>
        <end position="213"/>
    </location>
</feature>
<dbReference type="InterPro" id="IPR011601">
    <property type="entry name" value="MurB_C"/>
</dbReference>
<evidence type="ECO:0000256" key="2">
    <source>
        <dbReference type="ARBA" id="ARBA00003921"/>
    </source>
</evidence>
<feature type="active site" evidence="19">
    <location>
        <position position="312"/>
    </location>
</feature>
<keyword evidence="11 19" id="KW-0521">NADP</keyword>
<dbReference type="RefSeq" id="WP_173059466.1">
    <property type="nucleotide sequence ID" value="NZ_AP022853.1"/>
</dbReference>
<organism evidence="21 22">
    <name type="scientific">Sulfurimicrobium lacus</name>
    <dbReference type="NCBI Taxonomy" id="2715678"/>
    <lineage>
        <taxon>Bacteria</taxon>
        <taxon>Pseudomonadati</taxon>
        <taxon>Pseudomonadota</taxon>
        <taxon>Betaproteobacteria</taxon>
        <taxon>Nitrosomonadales</taxon>
        <taxon>Sulfuricellaceae</taxon>
        <taxon>Sulfurimicrobium</taxon>
    </lineage>
</organism>
<evidence type="ECO:0000256" key="15">
    <source>
        <dbReference type="ARBA" id="ARBA00023306"/>
    </source>
</evidence>
<comment type="catalytic activity">
    <reaction evidence="18 19">
        <text>UDP-N-acetyl-alpha-D-muramate + NADP(+) = UDP-N-acetyl-3-O-(1-carboxyvinyl)-alpha-D-glucosamine + NADPH + H(+)</text>
        <dbReference type="Rhea" id="RHEA:12248"/>
        <dbReference type="ChEBI" id="CHEBI:15378"/>
        <dbReference type="ChEBI" id="CHEBI:57783"/>
        <dbReference type="ChEBI" id="CHEBI:58349"/>
        <dbReference type="ChEBI" id="CHEBI:68483"/>
        <dbReference type="ChEBI" id="CHEBI:70757"/>
        <dbReference type="EC" id="1.3.1.98"/>
    </reaction>
</comment>
<dbReference type="Gene3D" id="3.30.43.10">
    <property type="entry name" value="Uridine Diphospho-n-acetylenolpyruvylglucosamine Reductase, domain 2"/>
    <property type="match status" value="1"/>
</dbReference>
<dbReference type="GO" id="GO:0051301">
    <property type="term" value="P:cell division"/>
    <property type="evidence" value="ECO:0007669"/>
    <property type="project" value="UniProtKB-KW"/>
</dbReference>
<protein>
    <recommendedName>
        <fullName evidence="6 19">UDP-N-acetylenolpyruvoylglucosamine reductase</fullName>
        <ecNumber evidence="5 19">1.3.1.98</ecNumber>
    </recommendedName>
    <alternativeName>
        <fullName evidence="17 19">UDP-N-acetylmuramate dehydrogenase</fullName>
    </alternativeName>
</protein>
<dbReference type="UniPathway" id="UPA00219"/>
<evidence type="ECO:0000256" key="3">
    <source>
        <dbReference type="ARBA" id="ARBA00004496"/>
    </source>
</evidence>
<dbReference type="PROSITE" id="PS51387">
    <property type="entry name" value="FAD_PCMH"/>
    <property type="match status" value="1"/>
</dbReference>